<dbReference type="Gene3D" id="1.10.8.10">
    <property type="entry name" value="DNA helicase RuvA subunit, C-terminal domain"/>
    <property type="match status" value="1"/>
</dbReference>
<dbReference type="RefSeq" id="XP_032823053.1">
    <property type="nucleotide sequence ID" value="XM_032967162.1"/>
</dbReference>
<name>A0AAJ7TUQ0_PETMA</name>
<feature type="domain" description="UBA-like" evidence="3">
    <location>
        <begin position="9"/>
        <end position="50"/>
    </location>
</feature>
<sequence length="147" mass="15536">MSTKIEELKRQLLVGQFVMVAGCSADTALEMLVTSHWQLEAALSIFFQEATSHHHHHAMVCAPSNTPATPPNFPEALTMFSRLQASDSGGAEVASPTPGGAQHWAASPTTSQVPVVAAPPRQTWPPVSSSHHAAVPFCAGRGGQQMT</sequence>
<dbReference type="InterPro" id="IPR009060">
    <property type="entry name" value="UBA-like_sf"/>
</dbReference>
<evidence type="ECO:0000313" key="4">
    <source>
        <dbReference type="Proteomes" id="UP001318040"/>
    </source>
</evidence>
<accession>A0AAJ7TUQ0</accession>
<protein>
    <submittedName>
        <fullName evidence="5">UBA-like domain-containing protein 2</fullName>
    </submittedName>
</protein>
<evidence type="ECO:0000256" key="2">
    <source>
        <dbReference type="SAM" id="MobiDB-lite"/>
    </source>
</evidence>
<feature type="region of interest" description="Disordered" evidence="2">
    <location>
        <begin position="88"/>
        <end position="109"/>
    </location>
</feature>
<proteinExistence type="inferred from homology"/>
<dbReference type="InterPro" id="IPR039310">
    <property type="entry name" value="UBALD1/2"/>
</dbReference>
<evidence type="ECO:0000259" key="3">
    <source>
        <dbReference type="Pfam" id="PF22566"/>
    </source>
</evidence>
<evidence type="ECO:0000256" key="1">
    <source>
        <dbReference type="ARBA" id="ARBA00006090"/>
    </source>
</evidence>
<dbReference type="PANTHER" id="PTHR31993">
    <property type="entry name" value="UBA-LIKE DOMAIN-CONTAINING PROTEIN 2"/>
    <property type="match status" value="1"/>
</dbReference>
<dbReference type="Proteomes" id="UP001318040">
    <property type="component" value="Chromosome 37"/>
</dbReference>
<dbReference type="Pfam" id="PF22566">
    <property type="entry name" value="UBA_8"/>
    <property type="match status" value="1"/>
</dbReference>
<keyword evidence="4" id="KW-1185">Reference proteome</keyword>
<dbReference type="AlphaFoldDB" id="A0AAJ7TUQ0"/>
<gene>
    <name evidence="5" type="primary">LOC116949634</name>
</gene>
<comment type="similarity">
    <text evidence="1">Belongs to the UBALD family.</text>
</comment>
<dbReference type="GeneID" id="116949634"/>
<dbReference type="PANTHER" id="PTHR31993:SF4">
    <property type="entry name" value="UBA-LIKE DOMAIN-CONTAINING PROTEIN"/>
    <property type="match status" value="1"/>
</dbReference>
<dbReference type="InterPro" id="IPR054109">
    <property type="entry name" value="UBA_8"/>
</dbReference>
<evidence type="ECO:0000313" key="5">
    <source>
        <dbReference type="RefSeq" id="XP_032823053.1"/>
    </source>
</evidence>
<reference evidence="5" key="1">
    <citation type="submission" date="2025-08" db="UniProtKB">
        <authorList>
            <consortium name="RefSeq"/>
        </authorList>
    </citation>
    <scope>IDENTIFICATION</scope>
    <source>
        <tissue evidence="5">Sperm</tissue>
    </source>
</reference>
<dbReference type="SUPFAM" id="SSF46934">
    <property type="entry name" value="UBA-like"/>
    <property type="match status" value="1"/>
</dbReference>
<organism evidence="4 5">
    <name type="scientific">Petromyzon marinus</name>
    <name type="common">Sea lamprey</name>
    <dbReference type="NCBI Taxonomy" id="7757"/>
    <lineage>
        <taxon>Eukaryota</taxon>
        <taxon>Metazoa</taxon>
        <taxon>Chordata</taxon>
        <taxon>Craniata</taxon>
        <taxon>Vertebrata</taxon>
        <taxon>Cyclostomata</taxon>
        <taxon>Hyperoartia</taxon>
        <taxon>Petromyzontiformes</taxon>
        <taxon>Petromyzontidae</taxon>
        <taxon>Petromyzon</taxon>
    </lineage>
</organism>
<dbReference type="PROSITE" id="PS51257">
    <property type="entry name" value="PROKAR_LIPOPROTEIN"/>
    <property type="match status" value="1"/>
</dbReference>
<dbReference type="KEGG" id="pmrn:116949634"/>